<name>A0AAN8ETW9_TRICO</name>
<feature type="region of interest" description="Disordered" evidence="1">
    <location>
        <begin position="154"/>
        <end position="211"/>
    </location>
</feature>
<evidence type="ECO:0000313" key="2">
    <source>
        <dbReference type="EMBL" id="KAK5966750.1"/>
    </source>
</evidence>
<gene>
    <name evidence="2" type="ORF">GCK32_000489</name>
</gene>
<accession>A0AAN8ETW9</accession>
<feature type="compositionally biased region" description="Pro residues" evidence="1">
    <location>
        <begin position="282"/>
        <end position="295"/>
    </location>
</feature>
<sequence>MLEKTRQTVVNVGQRTSSTISQTFWTVCYFFYFLVKGNPNWKCERYSVETLKNCCVEARKTEEAKAALQKTDASRSVLRADEPRGFSRKRIWSSLWEWTGKTRDIVVLYARRVGRFCYGIACRVVKILSATARFLWAIVRAMFWPNVKTKCLPTSTPKPFKNNAQDSPSFNKVDFDPDESLGKQELEHEQQPIPSGTSESEQGRRHGHPTPAERAQMYATEPFAQQLHATPVVMPRHTAYTADPISHHEYAPGPSTHRFTDTSLDAVQKEASPYIEENPMHASPPPPPPPPPPRPMRIDTVNGREDATVDPWEYTPHPPATTKKEPPGIGKNPEDAAGTRGIGAT</sequence>
<organism evidence="2 3">
    <name type="scientific">Trichostrongylus colubriformis</name>
    <name type="common">Black scour worm</name>
    <dbReference type="NCBI Taxonomy" id="6319"/>
    <lineage>
        <taxon>Eukaryota</taxon>
        <taxon>Metazoa</taxon>
        <taxon>Ecdysozoa</taxon>
        <taxon>Nematoda</taxon>
        <taxon>Chromadorea</taxon>
        <taxon>Rhabditida</taxon>
        <taxon>Rhabditina</taxon>
        <taxon>Rhabditomorpha</taxon>
        <taxon>Strongyloidea</taxon>
        <taxon>Trichostrongylidae</taxon>
        <taxon>Trichostrongylus</taxon>
    </lineage>
</organism>
<comment type="caution">
    <text evidence="2">The sequence shown here is derived from an EMBL/GenBank/DDBJ whole genome shotgun (WGS) entry which is preliminary data.</text>
</comment>
<feature type="compositionally biased region" description="Basic and acidic residues" evidence="1">
    <location>
        <begin position="180"/>
        <end position="190"/>
    </location>
</feature>
<keyword evidence="3" id="KW-1185">Reference proteome</keyword>
<dbReference type="AlphaFoldDB" id="A0AAN8ETW9"/>
<proteinExistence type="predicted"/>
<evidence type="ECO:0000313" key="3">
    <source>
        <dbReference type="Proteomes" id="UP001331761"/>
    </source>
</evidence>
<dbReference type="Proteomes" id="UP001331761">
    <property type="component" value="Unassembled WGS sequence"/>
</dbReference>
<dbReference type="EMBL" id="WIXE01023159">
    <property type="protein sequence ID" value="KAK5966750.1"/>
    <property type="molecule type" value="Genomic_DNA"/>
</dbReference>
<feature type="compositionally biased region" description="Polar residues" evidence="1">
    <location>
        <begin position="154"/>
        <end position="170"/>
    </location>
</feature>
<evidence type="ECO:0000256" key="1">
    <source>
        <dbReference type="SAM" id="MobiDB-lite"/>
    </source>
</evidence>
<protein>
    <submittedName>
        <fullName evidence="2">Uncharacterized protein</fullName>
    </submittedName>
</protein>
<reference evidence="2 3" key="1">
    <citation type="submission" date="2019-10" db="EMBL/GenBank/DDBJ databases">
        <title>Assembly and Annotation for the nematode Trichostrongylus colubriformis.</title>
        <authorList>
            <person name="Martin J."/>
        </authorList>
    </citation>
    <scope>NUCLEOTIDE SEQUENCE [LARGE SCALE GENOMIC DNA]</scope>
    <source>
        <strain evidence="2">G859</strain>
        <tissue evidence="2">Whole worm</tissue>
    </source>
</reference>
<feature type="region of interest" description="Disordered" evidence="1">
    <location>
        <begin position="276"/>
        <end position="345"/>
    </location>
</feature>